<sequence>MASATRYDISFEEVATALVRYLDIHEGLWTIGTSFQFNGKNIGTDKKEMRPGFIGVLNQMNLVRVTEAIPGLTVDAALVNPPVFATTAKGRKTN</sequence>
<comment type="caution">
    <text evidence="1">The sequence shown here is derived from an EMBL/GenBank/DDBJ whole genome shotgun (WGS) entry which is preliminary data.</text>
</comment>
<organism evidence="1 2">
    <name type="scientific">Dyella japonica</name>
    <dbReference type="NCBI Taxonomy" id="231455"/>
    <lineage>
        <taxon>Bacteria</taxon>
        <taxon>Pseudomonadati</taxon>
        <taxon>Pseudomonadota</taxon>
        <taxon>Gammaproteobacteria</taxon>
        <taxon>Lysobacterales</taxon>
        <taxon>Rhodanobacteraceae</taxon>
        <taxon>Dyella</taxon>
    </lineage>
</organism>
<protein>
    <submittedName>
        <fullName evidence="1">Uncharacterized protein</fullName>
    </submittedName>
</protein>
<name>A0ABV2JYI3_9GAMM</name>
<proteinExistence type="predicted"/>
<dbReference type="Proteomes" id="UP001549184">
    <property type="component" value="Unassembled WGS sequence"/>
</dbReference>
<reference evidence="1 2" key="1">
    <citation type="submission" date="2024-06" db="EMBL/GenBank/DDBJ databases">
        <title>Sorghum-associated microbial communities from plants grown in Nebraska, USA.</title>
        <authorList>
            <person name="Schachtman D."/>
        </authorList>
    </citation>
    <scope>NUCLEOTIDE SEQUENCE [LARGE SCALE GENOMIC DNA]</scope>
    <source>
        <strain evidence="1 2">1073</strain>
    </source>
</reference>
<keyword evidence="2" id="KW-1185">Reference proteome</keyword>
<dbReference type="RefSeq" id="WP_354015276.1">
    <property type="nucleotide sequence ID" value="NZ_JBEPMU010000005.1"/>
</dbReference>
<gene>
    <name evidence="1" type="ORF">ABIC75_003643</name>
</gene>
<dbReference type="EMBL" id="JBEPMU010000005">
    <property type="protein sequence ID" value="MET3653906.1"/>
    <property type="molecule type" value="Genomic_DNA"/>
</dbReference>
<evidence type="ECO:0000313" key="2">
    <source>
        <dbReference type="Proteomes" id="UP001549184"/>
    </source>
</evidence>
<evidence type="ECO:0000313" key="1">
    <source>
        <dbReference type="EMBL" id="MET3653906.1"/>
    </source>
</evidence>
<accession>A0ABV2JYI3</accession>